<dbReference type="InterPro" id="IPR024930">
    <property type="entry name" value="Skp_dom_sf"/>
</dbReference>
<comment type="caution">
    <text evidence="4">The sequence shown here is derived from an EMBL/GenBank/DDBJ whole genome shotgun (WGS) entry which is preliminary data.</text>
</comment>
<evidence type="ECO:0000313" key="4">
    <source>
        <dbReference type="EMBL" id="KFZ31713.1"/>
    </source>
</evidence>
<proteinExistence type="inferred from homology"/>
<reference evidence="4 5" key="1">
    <citation type="submission" date="2014-06" db="EMBL/GenBank/DDBJ databases">
        <title>The draft genome sequence of Idiomarina salinarum ISL-52.</title>
        <authorList>
            <person name="Du J."/>
            <person name="Shao Z."/>
        </authorList>
    </citation>
    <scope>NUCLEOTIDE SEQUENCE [LARGE SCALE GENOMIC DNA]</scope>
    <source>
        <strain evidence="4 5">ISL-52</strain>
    </source>
</reference>
<name>A0A094LA26_9GAMM</name>
<evidence type="ECO:0000256" key="3">
    <source>
        <dbReference type="SAM" id="SignalP"/>
    </source>
</evidence>
<evidence type="ECO:0000256" key="1">
    <source>
        <dbReference type="ARBA" id="ARBA00022729"/>
    </source>
</evidence>
<dbReference type="OrthoDB" id="5624238at2"/>
<gene>
    <name evidence="4" type="ORF">IDSA_03210</name>
</gene>
<dbReference type="STRING" id="435908.IDSA_03210"/>
<sequence>MNKLIKTTVIAALLSTAVFAQSAEAQQKVGIVNFQAVFQNLPQARDIETKLQSEFKDRIEEIQGIEKRMSELREKQQRDASIMSPSERVELEREYEMLESTRQLKIRALREDTNRRTSEERDKLMMDIARATQTVAGDNDFDLVIQSSAVAHAVESADLTDEVLAKMTGGN</sequence>
<evidence type="ECO:0000313" key="5">
    <source>
        <dbReference type="Proteomes" id="UP000054363"/>
    </source>
</evidence>
<organism evidence="4 5">
    <name type="scientific">Pseudidiomarina salinarum</name>
    <dbReference type="NCBI Taxonomy" id="435908"/>
    <lineage>
        <taxon>Bacteria</taxon>
        <taxon>Pseudomonadati</taxon>
        <taxon>Pseudomonadota</taxon>
        <taxon>Gammaproteobacteria</taxon>
        <taxon>Alteromonadales</taxon>
        <taxon>Idiomarinaceae</taxon>
        <taxon>Pseudidiomarina</taxon>
    </lineage>
</organism>
<keyword evidence="5" id="KW-1185">Reference proteome</keyword>
<accession>A0A094LA26</accession>
<dbReference type="PIRSF" id="PIRSF002094">
    <property type="entry name" value="OMP26_Skp"/>
    <property type="match status" value="1"/>
</dbReference>
<keyword evidence="1 3" id="KW-0732">Signal</keyword>
<protein>
    <submittedName>
        <fullName evidence="4">Molecular chaperone</fullName>
    </submittedName>
</protein>
<dbReference type="SUPFAM" id="SSF111384">
    <property type="entry name" value="OmpH-like"/>
    <property type="match status" value="1"/>
</dbReference>
<dbReference type="PANTHER" id="PTHR35089">
    <property type="entry name" value="CHAPERONE PROTEIN SKP"/>
    <property type="match status" value="1"/>
</dbReference>
<dbReference type="GO" id="GO:0050821">
    <property type="term" value="P:protein stabilization"/>
    <property type="evidence" value="ECO:0007669"/>
    <property type="project" value="TreeGrafter"/>
</dbReference>
<comment type="similarity">
    <text evidence="2">Belongs to the skp family.</text>
</comment>
<dbReference type="Pfam" id="PF03938">
    <property type="entry name" value="OmpH"/>
    <property type="match status" value="1"/>
</dbReference>
<dbReference type="RefSeq" id="WP_034774119.1">
    <property type="nucleotide sequence ID" value="NZ_JPER01000001.1"/>
</dbReference>
<feature type="chain" id="PRO_5001900901" evidence="3">
    <location>
        <begin position="23"/>
        <end position="171"/>
    </location>
</feature>
<dbReference type="EMBL" id="JPER01000001">
    <property type="protein sequence ID" value="KFZ31713.1"/>
    <property type="molecule type" value="Genomic_DNA"/>
</dbReference>
<dbReference type="Proteomes" id="UP000054363">
    <property type="component" value="Unassembled WGS sequence"/>
</dbReference>
<dbReference type="eggNOG" id="COG2825">
    <property type="taxonomic scope" value="Bacteria"/>
</dbReference>
<dbReference type="InterPro" id="IPR005632">
    <property type="entry name" value="Chaperone_Skp"/>
</dbReference>
<dbReference type="GO" id="GO:0051082">
    <property type="term" value="F:unfolded protein binding"/>
    <property type="evidence" value="ECO:0007669"/>
    <property type="project" value="InterPro"/>
</dbReference>
<dbReference type="SMART" id="SM00935">
    <property type="entry name" value="OmpH"/>
    <property type="match status" value="1"/>
</dbReference>
<dbReference type="Gene3D" id="3.30.910.20">
    <property type="entry name" value="Skp domain"/>
    <property type="match status" value="1"/>
</dbReference>
<dbReference type="PANTHER" id="PTHR35089:SF1">
    <property type="entry name" value="CHAPERONE PROTEIN SKP"/>
    <property type="match status" value="1"/>
</dbReference>
<feature type="signal peptide" evidence="3">
    <location>
        <begin position="1"/>
        <end position="22"/>
    </location>
</feature>
<dbReference type="GO" id="GO:0005829">
    <property type="term" value="C:cytosol"/>
    <property type="evidence" value="ECO:0007669"/>
    <property type="project" value="TreeGrafter"/>
</dbReference>
<dbReference type="AlphaFoldDB" id="A0A094LA26"/>
<evidence type="ECO:0000256" key="2">
    <source>
        <dbReference type="PIRNR" id="PIRNR002094"/>
    </source>
</evidence>